<dbReference type="KEGG" id="fax:FUAX_20290"/>
<proteinExistence type="predicted"/>
<dbReference type="Proteomes" id="UP001348817">
    <property type="component" value="Chromosome"/>
</dbReference>
<dbReference type="GO" id="GO:0005886">
    <property type="term" value="C:plasma membrane"/>
    <property type="evidence" value="ECO:0007669"/>
    <property type="project" value="UniProtKB-SubCell"/>
</dbReference>
<accession>A0AAU9CNS5</accession>
<name>A0AAU9CNS5_9BACT</name>
<dbReference type="GO" id="GO:1902600">
    <property type="term" value="P:proton transmembrane transport"/>
    <property type="evidence" value="ECO:0007669"/>
    <property type="project" value="InterPro"/>
</dbReference>
<evidence type="ECO:0000256" key="8">
    <source>
        <dbReference type="ARBA" id="ARBA00023136"/>
    </source>
</evidence>
<evidence type="ECO:0000256" key="6">
    <source>
        <dbReference type="ARBA" id="ARBA00022989"/>
    </source>
</evidence>
<feature type="transmembrane region" description="Helical" evidence="9">
    <location>
        <begin position="338"/>
        <end position="360"/>
    </location>
</feature>
<reference evidence="11 12" key="1">
    <citation type="submission" date="2021-12" db="EMBL/GenBank/DDBJ databases">
        <title>Genome sequencing of bacteria with rrn-lacking chromosome and rrn-plasmid.</title>
        <authorList>
            <person name="Anda M."/>
            <person name="Iwasaki W."/>
        </authorList>
    </citation>
    <scope>NUCLEOTIDE SEQUENCE [LARGE SCALE GENOMIC DNA]</scope>
    <source>
        <strain evidence="11 12">DSM 100852</strain>
    </source>
</reference>
<evidence type="ECO:0000259" key="10">
    <source>
        <dbReference type="Pfam" id="PF00999"/>
    </source>
</evidence>
<feature type="transmembrane region" description="Helical" evidence="9">
    <location>
        <begin position="229"/>
        <end position="262"/>
    </location>
</feature>
<dbReference type="AlphaFoldDB" id="A0AAU9CNS5"/>
<feature type="transmembrane region" description="Helical" evidence="9">
    <location>
        <begin position="309"/>
        <end position="331"/>
    </location>
</feature>
<evidence type="ECO:0000256" key="5">
    <source>
        <dbReference type="ARBA" id="ARBA00022692"/>
    </source>
</evidence>
<evidence type="ECO:0000313" key="12">
    <source>
        <dbReference type="Proteomes" id="UP001348817"/>
    </source>
</evidence>
<evidence type="ECO:0000256" key="3">
    <source>
        <dbReference type="ARBA" id="ARBA00022449"/>
    </source>
</evidence>
<keyword evidence="12" id="KW-1185">Reference proteome</keyword>
<organism evidence="11 12">
    <name type="scientific">Fulvitalea axinellae</name>
    <dbReference type="NCBI Taxonomy" id="1182444"/>
    <lineage>
        <taxon>Bacteria</taxon>
        <taxon>Pseudomonadati</taxon>
        <taxon>Bacteroidota</taxon>
        <taxon>Cytophagia</taxon>
        <taxon>Cytophagales</taxon>
        <taxon>Persicobacteraceae</taxon>
        <taxon>Fulvitalea</taxon>
    </lineage>
</organism>
<dbReference type="PANTHER" id="PTHR32507">
    <property type="entry name" value="NA(+)/H(+) ANTIPORTER 1"/>
    <property type="match status" value="1"/>
</dbReference>
<gene>
    <name evidence="11" type="ORF">FUAX_20290</name>
</gene>
<dbReference type="PANTHER" id="PTHR32507:SF7">
    <property type="entry name" value="K(+)_H(+) ANTIPORTER NHAP2"/>
    <property type="match status" value="1"/>
</dbReference>
<evidence type="ECO:0000256" key="7">
    <source>
        <dbReference type="ARBA" id="ARBA00023065"/>
    </source>
</evidence>
<keyword evidence="3" id="KW-0050">Antiport</keyword>
<feature type="transmembrane region" description="Helical" evidence="9">
    <location>
        <begin position="122"/>
        <end position="143"/>
    </location>
</feature>
<evidence type="ECO:0000256" key="2">
    <source>
        <dbReference type="ARBA" id="ARBA00022448"/>
    </source>
</evidence>
<feature type="transmembrane region" description="Helical" evidence="9">
    <location>
        <begin position="189"/>
        <end position="209"/>
    </location>
</feature>
<dbReference type="EMBL" id="AP025314">
    <property type="protein sequence ID" value="BDD09597.1"/>
    <property type="molecule type" value="Genomic_DNA"/>
</dbReference>
<feature type="transmembrane region" description="Helical" evidence="9">
    <location>
        <begin position="372"/>
        <end position="395"/>
    </location>
</feature>
<dbReference type="Gene3D" id="1.20.1530.20">
    <property type="match status" value="1"/>
</dbReference>
<dbReference type="NCBIfam" id="NF003715">
    <property type="entry name" value="PRK05326.1-2"/>
    <property type="match status" value="1"/>
</dbReference>
<feature type="transmembrane region" description="Helical" evidence="9">
    <location>
        <begin position="274"/>
        <end position="297"/>
    </location>
</feature>
<keyword evidence="2" id="KW-0813">Transport</keyword>
<feature type="transmembrane region" description="Helical" evidence="9">
    <location>
        <begin position="32"/>
        <end position="49"/>
    </location>
</feature>
<keyword evidence="4" id="KW-1003">Cell membrane</keyword>
<keyword evidence="6 9" id="KW-1133">Transmembrane helix</keyword>
<feature type="transmembrane region" description="Helical" evidence="9">
    <location>
        <begin position="6"/>
        <end position="25"/>
    </location>
</feature>
<protein>
    <submittedName>
        <fullName evidence="11">K+/H+ antiporter</fullName>
    </submittedName>
</protein>
<feature type="domain" description="Cation/H+ exchanger transmembrane" evidence="10">
    <location>
        <begin position="20"/>
        <end position="392"/>
    </location>
</feature>
<evidence type="ECO:0000256" key="1">
    <source>
        <dbReference type="ARBA" id="ARBA00004651"/>
    </source>
</evidence>
<dbReference type="Pfam" id="PF00999">
    <property type="entry name" value="Na_H_Exchanger"/>
    <property type="match status" value="1"/>
</dbReference>
<feature type="transmembrane region" description="Helical" evidence="9">
    <location>
        <begin position="94"/>
        <end position="116"/>
    </location>
</feature>
<dbReference type="GO" id="GO:0015297">
    <property type="term" value="F:antiporter activity"/>
    <property type="evidence" value="ECO:0007669"/>
    <property type="project" value="UniProtKB-KW"/>
</dbReference>
<evidence type="ECO:0000256" key="4">
    <source>
        <dbReference type="ARBA" id="ARBA00022475"/>
    </source>
</evidence>
<dbReference type="InterPro" id="IPR006153">
    <property type="entry name" value="Cation/H_exchanger_TM"/>
</dbReference>
<keyword evidence="8 9" id="KW-0472">Membrane</keyword>
<sequence>MSTEIYTLNNVLLIGSLMLFFSILISKPSINYGIPALIVFLGVGMMFGNGGKYDFYFDSPKISEAIGNFSLAFILFAGGLDTKWIYIRSVLKEGLTLATLGVLLTVVVGGFCIHFITGFDLLRSFLLGAVVSSTDAAAVFSIMKTKKLILKEGITRTLELESGANDPMAYFLTAGITSIILQNEASPNFLELIPSFFLQMTLGSLMGYFMGKASLWVLNNVSLDIKGLYPVLIISLITATFSITALIGGSSFLAVYIMGIMLGNHDFEEKSDNIHFFEGVSWLMQAIMFLILGLQVFPDQMIKVTGPGLLTALALIFIARPVSVIISLLFFKASWRKMLFVSWVGLKGATPIIFAIYPAIHGIEDSENLFNIVFFVVITSVLLQGSTIDAVAHWLNLVKTEDTKKDKPK</sequence>
<dbReference type="InterPro" id="IPR038770">
    <property type="entry name" value="Na+/solute_symporter_sf"/>
</dbReference>
<evidence type="ECO:0000256" key="9">
    <source>
        <dbReference type="SAM" id="Phobius"/>
    </source>
</evidence>
<dbReference type="RefSeq" id="WP_338391193.1">
    <property type="nucleotide sequence ID" value="NZ_AP025314.1"/>
</dbReference>
<dbReference type="NCBIfam" id="NF003716">
    <property type="entry name" value="PRK05326.1-3"/>
    <property type="match status" value="1"/>
</dbReference>
<evidence type="ECO:0000313" key="11">
    <source>
        <dbReference type="EMBL" id="BDD09597.1"/>
    </source>
</evidence>
<keyword evidence="7" id="KW-0406">Ion transport</keyword>
<keyword evidence="5 9" id="KW-0812">Transmembrane</keyword>
<comment type="subcellular location">
    <subcellularLocation>
        <location evidence="1">Cell membrane</location>
        <topology evidence="1">Multi-pass membrane protein</topology>
    </subcellularLocation>
</comment>
<feature type="transmembrane region" description="Helical" evidence="9">
    <location>
        <begin position="69"/>
        <end position="87"/>
    </location>
</feature>